<evidence type="ECO:0000259" key="18">
    <source>
        <dbReference type="Pfam" id="PF08009"/>
    </source>
</evidence>
<keyword evidence="9 17" id="KW-1133">Transmembrane helix</keyword>
<dbReference type="PANTHER" id="PTHR14269">
    <property type="entry name" value="CDP-DIACYLGLYCEROL--GLYCEROL-3-PHOSPHATE 3-PHOSPHATIDYLTRANSFERASE-RELATED"/>
    <property type="match status" value="1"/>
</dbReference>
<evidence type="ECO:0000256" key="11">
    <source>
        <dbReference type="ARBA" id="ARBA00023136"/>
    </source>
</evidence>
<dbReference type="InterPro" id="IPR043130">
    <property type="entry name" value="CDP-OH_PTrfase_TM_dom"/>
</dbReference>
<evidence type="ECO:0000256" key="15">
    <source>
        <dbReference type="RuleBase" id="RU003750"/>
    </source>
</evidence>
<keyword evidence="7 15" id="KW-0808">Transferase</keyword>
<dbReference type="InterPro" id="IPR012616">
    <property type="entry name" value="CDP-OH_P_trans_C"/>
</dbReference>
<dbReference type="InterPro" id="IPR050324">
    <property type="entry name" value="CDP-alcohol_PTase-I"/>
</dbReference>
<feature type="transmembrane region" description="Helical" evidence="17">
    <location>
        <begin position="31"/>
        <end position="53"/>
    </location>
</feature>
<comment type="subcellular location">
    <subcellularLocation>
        <location evidence="2">Endomembrane system</location>
        <topology evidence="2">Multi-pass membrane protein</topology>
    </subcellularLocation>
</comment>
<comment type="similarity">
    <text evidence="3 15">Belongs to the CDP-alcohol phosphatidyltransferase class-I family.</text>
</comment>
<dbReference type="GO" id="GO:0003882">
    <property type="term" value="F:CDP-diacylglycerol-serine O-phosphatidyltransferase activity"/>
    <property type="evidence" value="ECO:0007669"/>
    <property type="project" value="UniProtKB-EC"/>
</dbReference>
<keyword evidence="11 17" id="KW-0472">Membrane</keyword>
<feature type="region of interest" description="Disordered" evidence="16">
    <location>
        <begin position="1"/>
        <end position="22"/>
    </location>
</feature>
<dbReference type="GO" id="GO:0012505">
    <property type="term" value="C:endomembrane system"/>
    <property type="evidence" value="ECO:0007669"/>
    <property type="project" value="UniProtKB-SubCell"/>
</dbReference>
<feature type="transmembrane region" description="Helical" evidence="17">
    <location>
        <begin position="154"/>
        <end position="175"/>
    </location>
</feature>
<evidence type="ECO:0000256" key="14">
    <source>
        <dbReference type="ARBA" id="ARBA00032361"/>
    </source>
</evidence>
<sequence>MKNFSPFSSFNPEGQHDDIASRRRSSTSMRYVIPNIITILAICAGMSSIRLAFENRYEAAILMVLLAAVLDGADGRIARLIDGSSSFGAQMDSLADIVNFGVTPALIVYSFILNQAHHIGWVAALVYCVACCLRLARFNVMLDNADIPQWQKSYFVGVPAPAGALLLLLPTYLGALGLVPNWGWALFFSLYTVIIAFLLISRLPVWNAKTIDQNLRRDIVIPCMLVIVIYVGFLATYTWKTLLITAVSYMIFLPCSFVAYNKRAALEEKKADAKKASQES</sequence>
<evidence type="ECO:0000256" key="6">
    <source>
        <dbReference type="ARBA" id="ARBA00022516"/>
    </source>
</evidence>
<evidence type="ECO:0000256" key="1">
    <source>
        <dbReference type="ARBA" id="ARBA00000287"/>
    </source>
</evidence>
<dbReference type="InterPro" id="IPR000462">
    <property type="entry name" value="CDP-OH_P_trans"/>
</dbReference>
<feature type="transmembrane region" description="Helical" evidence="17">
    <location>
        <begin position="181"/>
        <end position="199"/>
    </location>
</feature>
<dbReference type="Gene3D" id="1.20.120.1760">
    <property type="match status" value="1"/>
</dbReference>
<evidence type="ECO:0000256" key="12">
    <source>
        <dbReference type="ARBA" id="ARBA00023209"/>
    </source>
</evidence>
<dbReference type="PANTHER" id="PTHR14269:SF61">
    <property type="entry name" value="CDP-DIACYLGLYCEROL--SERINE O-PHOSPHATIDYLTRANSFERASE"/>
    <property type="match status" value="1"/>
</dbReference>
<evidence type="ECO:0000256" key="5">
    <source>
        <dbReference type="ARBA" id="ARBA00017171"/>
    </source>
</evidence>
<evidence type="ECO:0000256" key="10">
    <source>
        <dbReference type="ARBA" id="ARBA00023098"/>
    </source>
</evidence>
<reference evidence="19 20" key="1">
    <citation type="journal article" date="2020" name="Int. J. Syst. Evol. Microbiol.">
        <title>Bartonella kosoyi sp. nov. and Bartonella krasnovii sp. nov., two novel species closely related to the zoonotic Bartonella elizabethae, isolated from black rats and wild desert rodent-fleas.</title>
        <authorList>
            <person name="Gutierrez R."/>
            <person name="Shalit T."/>
            <person name="Markus B."/>
            <person name="Yuan C."/>
            <person name="Nachum-Biala Y."/>
            <person name="Elad D."/>
            <person name="Harrus S."/>
        </authorList>
    </citation>
    <scope>NUCLEOTIDE SEQUENCE [LARGE SCALE GENOMIC DNA]</scope>
    <source>
        <strain evidence="19 20">Tel Aviv</strain>
    </source>
</reference>
<evidence type="ECO:0000313" key="19">
    <source>
        <dbReference type="EMBL" id="QEE09091.1"/>
    </source>
</evidence>
<dbReference type="NCBIfam" id="TIGR00473">
    <property type="entry name" value="pssA"/>
    <property type="match status" value="1"/>
</dbReference>
<evidence type="ECO:0000256" key="13">
    <source>
        <dbReference type="ARBA" id="ARBA00023264"/>
    </source>
</evidence>
<feature type="transmembrane region" description="Helical" evidence="17">
    <location>
        <begin position="243"/>
        <end position="260"/>
    </location>
</feature>
<evidence type="ECO:0000256" key="17">
    <source>
        <dbReference type="SAM" id="Phobius"/>
    </source>
</evidence>
<dbReference type="Pfam" id="PF01066">
    <property type="entry name" value="CDP-OH_P_transf"/>
    <property type="match status" value="1"/>
</dbReference>
<dbReference type="EC" id="2.7.8.8" evidence="4"/>
<evidence type="ECO:0000256" key="8">
    <source>
        <dbReference type="ARBA" id="ARBA00022692"/>
    </source>
</evidence>
<evidence type="ECO:0000256" key="3">
    <source>
        <dbReference type="ARBA" id="ARBA00010441"/>
    </source>
</evidence>
<comment type="catalytic activity">
    <reaction evidence="1">
        <text>a CDP-1,2-diacyl-sn-glycerol + L-serine = a 1,2-diacyl-sn-glycero-3-phospho-L-serine + CMP + H(+)</text>
        <dbReference type="Rhea" id="RHEA:16913"/>
        <dbReference type="ChEBI" id="CHEBI:15378"/>
        <dbReference type="ChEBI" id="CHEBI:33384"/>
        <dbReference type="ChEBI" id="CHEBI:57262"/>
        <dbReference type="ChEBI" id="CHEBI:58332"/>
        <dbReference type="ChEBI" id="CHEBI:60377"/>
        <dbReference type="EC" id="2.7.8.8"/>
    </reaction>
</comment>
<dbReference type="Proteomes" id="UP000321940">
    <property type="component" value="Chromosome"/>
</dbReference>
<dbReference type="RefSeq" id="WP_120101204.1">
    <property type="nucleotide sequence ID" value="NZ_CP031843.2"/>
</dbReference>
<dbReference type="InterPro" id="IPR048254">
    <property type="entry name" value="CDP_ALCOHOL_P_TRANSF_CS"/>
</dbReference>
<keyword evidence="12" id="KW-0594">Phospholipid biosynthesis</keyword>
<dbReference type="InterPro" id="IPR004533">
    <property type="entry name" value="CDP-diaglyc--ser_O-PTrfase"/>
</dbReference>
<dbReference type="AlphaFoldDB" id="A0A5B9CXE6"/>
<dbReference type="GO" id="GO:0008654">
    <property type="term" value="P:phospholipid biosynthetic process"/>
    <property type="evidence" value="ECO:0007669"/>
    <property type="project" value="UniProtKB-KW"/>
</dbReference>
<organism evidence="19 20">
    <name type="scientific">Bartonella kosoyi</name>
    <dbReference type="NCBI Taxonomy" id="2133959"/>
    <lineage>
        <taxon>Bacteria</taxon>
        <taxon>Pseudomonadati</taxon>
        <taxon>Pseudomonadota</taxon>
        <taxon>Alphaproteobacteria</taxon>
        <taxon>Hyphomicrobiales</taxon>
        <taxon>Bartonellaceae</taxon>
        <taxon>Bartonella</taxon>
    </lineage>
</organism>
<dbReference type="Pfam" id="PF08009">
    <property type="entry name" value="CDP-OH_P_tran_2"/>
    <property type="match status" value="1"/>
</dbReference>
<name>A0A5B9CXE6_9HYPH</name>
<proteinExistence type="inferred from homology"/>
<feature type="compositionally biased region" description="Polar residues" evidence="16">
    <location>
        <begin position="1"/>
        <end position="12"/>
    </location>
</feature>
<evidence type="ECO:0000256" key="4">
    <source>
        <dbReference type="ARBA" id="ARBA00013174"/>
    </source>
</evidence>
<keyword evidence="20" id="KW-1185">Reference proteome</keyword>
<keyword evidence="6" id="KW-0444">Lipid biosynthesis</keyword>
<feature type="domain" description="CDP-alcohol phosphatidyltransferase C-terminal" evidence="18">
    <location>
        <begin position="219"/>
        <end position="254"/>
    </location>
</feature>
<evidence type="ECO:0000313" key="20">
    <source>
        <dbReference type="Proteomes" id="UP000321940"/>
    </source>
</evidence>
<evidence type="ECO:0000256" key="9">
    <source>
        <dbReference type="ARBA" id="ARBA00022989"/>
    </source>
</evidence>
<dbReference type="KEGG" id="bky:D1093_05530"/>
<feature type="transmembrane region" description="Helical" evidence="17">
    <location>
        <begin position="118"/>
        <end position="142"/>
    </location>
</feature>
<keyword evidence="8 17" id="KW-0812">Transmembrane</keyword>
<keyword evidence="13" id="KW-1208">Phospholipid metabolism</keyword>
<keyword evidence="10" id="KW-0443">Lipid metabolism</keyword>
<accession>A0A5B9CXE6</accession>
<gene>
    <name evidence="19" type="primary">pssA</name>
    <name evidence="19" type="ORF">D1093_05530</name>
</gene>
<evidence type="ECO:0000256" key="2">
    <source>
        <dbReference type="ARBA" id="ARBA00004127"/>
    </source>
</evidence>
<dbReference type="PROSITE" id="PS00379">
    <property type="entry name" value="CDP_ALCOHOL_P_TRANSF"/>
    <property type="match status" value="1"/>
</dbReference>
<protein>
    <recommendedName>
        <fullName evidence="5">CDP-diacylglycerol--serine O-phosphatidyltransferase</fullName>
        <ecNumber evidence="4">2.7.8.8</ecNumber>
    </recommendedName>
    <alternativeName>
        <fullName evidence="14">Phosphatidylserine synthase</fullName>
    </alternativeName>
</protein>
<dbReference type="EMBL" id="CP031843">
    <property type="protein sequence ID" value="QEE09091.1"/>
    <property type="molecule type" value="Genomic_DNA"/>
</dbReference>
<feature type="transmembrane region" description="Helical" evidence="17">
    <location>
        <begin position="219"/>
        <end position="237"/>
    </location>
</feature>
<evidence type="ECO:0000256" key="7">
    <source>
        <dbReference type="ARBA" id="ARBA00022679"/>
    </source>
</evidence>
<dbReference type="GO" id="GO:0016020">
    <property type="term" value="C:membrane"/>
    <property type="evidence" value="ECO:0007669"/>
    <property type="project" value="InterPro"/>
</dbReference>
<evidence type="ECO:0000256" key="16">
    <source>
        <dbReference type="SAM" id="MobiDB-lite"/>
    </source>
</evidence>